<reference evidence="3" key="2">
    <citation type="submission" date="2025-08" db="UniProtKB">
        <authorList>
            <consortium name="RefSeq"/>
        </authorList>
    </citation>
    <scope>IDENTIFICATION</scope>
    <source>
        <tissue evidence="3">Leaf</tissue>
    </source>
</reference>
<feature type="compositionally biased region" description="Basic and acidic residues" evidence="1">
    <location>
        <begin position="99"/>
        <end position="113"/>
    </location>
</feature>
<evidence type="ECO:0000313" key="2">
    <source>
        <dbReference type="Proteomes" id="UP000694864"/>
    </source>
</evidence>
<name>A0ABM1RBV8_CAMSA</name>
<gene>
    <name evidence="3" type="primary">LOC104768020</name>
</gene>
<feature type="region of interest" description="Disordered" evidence="1">
    <location>
        <begin position="1"/>
        <end position="174"/>
    </location>
</feature>
<dbReference type="GeneID" id="104768020"/>
<reference evidence="2" key="1">
    <citation type="journal article" date="2014" name="Nat. Commun.">
        <title>The emerging biofuel crop Camelina sativa retains a highly undifferentiated hexaploid genome structure.</title>
        <authorList>
            <person name="Kagale S."/>
            <person name="Koh C."/>
            <person name="Nixon J."/>
            <person name="Bollina V."/>
            <person name="Clarke W.E."/>
            <person name="Tuteja R."/>
            <person name="Spillane C."/>
            <person name="Robinson S.J."/>
            <person name="Links M.G."/>
            <person name="Clarke C."/>
            <person name="Higgins E.E."/>
            <person name="Huebert T."/>
            <person name="Sharpe A.G."/>
            <person name="Parkin I.A."/>
        </authorList>
    </citation>
    <scope>NUCLEOTIDE SEQUENCE [LARGE SCALE GENOMIC DNA]</scope>
    <source>
        <strain evidence="2">cv. DH55</strain>
    </source>
</reference>
<organism evidence="2 3">
    <name type="scientific">Camelina sativa</name>
    <name type="common">False flax</name>
    <name type="synonym">Myagrum sativum</name>
    <dbReference type="NCBI Taxonomy" id="90675"/>
    <lineage>
        <taxon>Eukaryota</taxon>
        <taxon>Viridiplantae</taxon>
        <taxon>Streptophyta</taxon>
        <taxon>Embryophyta</taxon>
        <taxon>Tracheophyta</taxon>
        <taxon>Spermatophyta</taxon>
        <taxon>Magnoliopsida</taxon>
        <taxon>eudicotyledons</taxon>
        <taxon>Gunneridae</taxon>
        <taxon>Pentapetalae</taxon>
        <taxon>rosids</taxon>
        <taxon>malvids</taxon>
        <taxon>Brassicales</taxon>
        <taxon>Brassicaceae</taxon>
        <taxon>Camelineae</taxon>
        <taxon>Camelina</taxon>
    </lineage>
</organism>
<evidence type="ECO:0000256" key="1">
    <source>
        <dbReference type="SAM" id="MobiDB-lite"/>
    </source>
</evidence>
<dbReference type="RefSeq" id="XP_019096496.1">
    <property type="nucleotide sequence ID" value="XM_019240951.1"/>
</dbReference>
<accession>A0ABM1RBV8</accession>
<feature type="compositionally biased region" description="Polar residues" evidence="1">
    <location>
        <begin position="88"/>
        <end position="97"/>
    </location>
</feature>
<feature type="compositionally biased region" description="Low complexity" evidence="1">
    <location>
        <begin position="10"/>
        <end position="19"/>
    </location>
</feature>
<keyword evidence="2" id="KW-1185">Reference proteome</keyword>
<sequence length="232" mass="25097">MSRKREDEPSIVSISCEKVSSSKEENEVSSKEPSAVMKPALAAATEKQVFVSESGSDLESNSKSGSKKVVTKPSVAATKAKDERFETKPSNTPTVAATTEKDSKSDSESESEKVVTLAATTEKDSDSGSQSGSEEGASEYEFVKLARTKRPVNESFVRKRSRSSESDEGGVSSKRVKVMSVERKPYFQRLWTEDDEMLVLQAVKSNGKKSKNGKSTDVESSSLVEALVGFAN</sequence>
<protein>
    <submittedName>
        <fullName evidence="3">Probable transcription factor At1g11510</fullName>
    </submittedName>
</protein>
<dbReference type="Proteomes" id="UP000694864">
    <property type="component" value="Chromosome 19"/>
</dbReference>
<feature type="compositionally biased region" description="Basic and acidic residues" evidence="1">
    <location>
        <begin position="20"/>
        <end position="30"/>
    </location>
</feature>
<feature type="compositionally biased region" description="Polar residues" evidence="1">
    <location>
        <begin position="51"/>
        <end position="64"/>
    </location>
</feature>
<evidence type="ECO:0000313" key="3">
    <source>
        <dbReference type="RefSeq" id="XP_019096496.1"/>
    </source>
</evidence>
<proteinExistence type="predicted"/>